<evidence type="ECO:0000313" key="2">
    <source>
        <dbReference type="Proteomes" id="UP000438429"/>
    </source>
</evidence>
<gene>
    <name evidence="1" type="ORF">F2P81_025670</name>
</gene>
<protein>
    <submittedName>
        <fullName evidence="1">Uncharacterized protein</fullName>
    </submittedName>
</protein>
<sequence>MSHVDLSEGGAGDTVWRIQFAHVQSSVLAKDNYSVSSNIQSASGSLNLACQTLIAGWESSFGPGIIFSSYCFVFAPSSARSPQLCASMAAPAKRPFDTKVIWHNSLRRCSPAATDCRCTGLLRHVR</sequence>
<dbReference type="Proteomes" id="UP000438429">
    <property type="component" value="Unassembled WGS sequence"/>
</dbReference>
<proteinExistence type="predicted"/>
<accession>A0A6A4RPJ5</accession>
<comment type="caution">
    <text evidence="1">The sequence shown here is derived from an EMBL/GenBank/DDBJ whole genome shotgun (WGS) entry which is preliminary data.</text>
</comment>
<evidence type="ECO:0000313" key="1">
    <source>
        <dbReference type="EMBL" id="KAF0022077.1"/>
    </source>
</evidence>
<organism evidence="1 2">
    <name type="scientific">Scophthalmus maximus</name>
    <name type="common">Turbot</name>
    <name type="synonym">Psetta maxima</name>
    <dbReference type="NCBI Taxonomy" id="52904"/>
    <lineage>
        <taxon>Eukaryota</taxon>
        <taxon>Metazoa</taxon>
        <taxon>Chordata</taxon>
        <taxon>Craniata</taxon>
        <taxon>Vertebrata</taxon>
        <taxon>Euteleostomi</taxon>
        <taxon>Actinopterygii</taxon>
        <taxon>Neopterygii</taxon>
        <taxon>Teleostei</taxon>
        <taxon>Neoteleostei</taxon>
        <taxon>Acanthomorphata</taxon>
        <taxon>Carangaria</taxon>
        <taxon>Pleuronectiformes</taxon>
        <taxon>Pleuronectoidei</taxon>
        <taxon>Scophthalmidae</taxon>
        <taxon>Scophthalmus</taxon>
    </lineage>
</organism>
<dbReference type="AlphaFoldDB" id="A0A6A4RPJ5"/>
<name>A0A6A4RPJ5_SCOMX</name>
<reference evidence="1 2" key="1">
    <citation type="submission" date="2019-06" db="EMBL/GenBank/DDBJ databases">
        <title>Draft genomes of female and male turbot (Scophthalmus maximus).</title>
        <authorList>
            <person name="Xu H."/>
            <person name="Xu X.-W."/>
            <person name="Shao C."/>
            <person name="Chen S."/>
        </authorList>
    </citation>
    <scope>NUCLEOTIDE SEQUENCE [LARGE SCALE GENOMIC DNA]</scope>
    <source>
        <strain evidence="1">Ysfricsl-2016a</strain>
        <tissue evidence="1">Blood</tissue>
    </source>
</reference>
<dbReference type="EMBL" id="VEVO01000248">
    <property type="protein sequence ID" value="KAF0022077.1"/>
    <property type="molecule type" value="Genomic_DNA"/>
</dbReference>